<protein>
    <submittedName>
        <fullName evidence="2">Uncharacterized protein</fullName>
    </submittedName>
</protein>
<proteinExistence type="predicted"/>
<feature type="compositionally biased region" description="Polar residues" evidence="1">
    <location>
        <begin position="23"/>
        <end position="35"/>
    </location>
</feature>
<dbReference type="Proteomes" id="UP000886653">
    <property type="component" value="Unassembled WGS sequence"/>
</dbReference>
<evidence type="ECO:0000313" key="2">
    <source>
        <dbReference type="EMBL" id="KAG0139645.1"/>
    </source>
</evidence>
<dbReference type="AlphaFoldDB" id="A0A9P6T5K8"/>
<gene>
    <name evidence="2" type="ORF">CROQUDRAFT_666197</name>
</gene>
<name>A0A9P6T5K8_9BASI</name>
<evidence type="ECO:0000313" key="3">
    <source>
        <dbReference type="Proteomes" id="UP000886653"/>
    </source>
</evidence>
<organism evidence="2 3">
    <name type="scientific">Cronartium quercuum f. sp. fusiforme G11</name>
    <dbReference type="NCBI Taxonomy" id="708437"/>
    <lineage>
        <taxon>Eukaryota</taxon>
        <taxon>Fungi</taxon>
        <taxon>Dikarya</taxon>
        <taxon>Basidiomycota</taxon>
        <taxon>Pucciniomycotina</taxon>
        <taxon>Pucciniomycetes</taxon>
        <taxon>Pucciniales</taxon>
        <taxon>Coleosporiaceae</taxon>
        <taxon>Cronartium</taxon>
    </lineage>
</organism>
<comment type="caution">
    <text evidence="2">The sequence shown here is derived from an EMBL/GenBank/DDBJ whole genome shotgun (WGS) entry which is preliminary data.</text>
</comment>
<dbReference type="EMBL" id="MU167546">
    <property type="protein sequence ID" value="KAG0139645.1"/>
    <property type="molecule type" value="Genomic_DNA"/>
</dbReference>
<sequence length="64" mass="6867">MTILIETLIETKDLLHEVRDATRSGTSLVNQTPATLPTKPASWATVTPRNAPTAHAAERATATQ</sequence>
<accession>A0A9P6T5K8</accession>
<feature type="region of interest" description="Disordered" evidence="1">
    <location>
        <begin position="22"/>
        <end position="64"/>
    </location>
</feature>
<keyword evidence="3" id="KW-1185">Reference proteome</keyword>
<feature type="compositionally biased region" description="Low complexity" evidence="1">
    <location>
        <begin position="51"/>
        <end position="64"/>
    </location>
</feature>
<reference evidence="2" key="1">
    <citation type="submission" date="2013-11" db="EMBL/GenBank/DDBJ databases">
        <title>Genome sequence of the fusiform rust pathogen reveals effectors for host alternation and coevolution with pine.</title>
        <authorList>
            <consortium name="DOE Joint Genome Institute"/>
            <person name="Smith K."/>
            <person name="Pendleton A."/>
            <person name="Kubisiak T."/>
            <person name="Anderson C."/>
            <person name="Salamov A."/>
            <person name="Aerts A."/>
            <person name="Riley R."/>
            <person name="Clum A."/>
            <person name="Lindquist E."/>
            <person name="Ence D."/>
            <person name="Campbell M."/>
            <person name="Kronenberg Z."/>
            <person name="Feau N."/>
            <person name="Dhillon B."/>
            <person name="Hamelin R."/>
            <person name="Burleigh J."/>
            <person name="Smith J."/>
            <person name="Yandell M."/>
            <person name="Nelson C."/>
            <person name="Grigoriev I."/>
            <person name="Davis J."/>
        </authorList>
    </citation>
    <scope>NUCLEOTIDE SEQUENCE</scope>
    <source>
        <strain evidence="2">G11</strain>
    </source>
</reference>
<evidence type="ECO:0000256" key="1">
    <source>
        <dbReference type="SAM" id="MobiDB-lite"/>
    </source>
</evidence>